<keyword evidence="3" id="KW-1185">Reference proteome</keyword>
<name>A0A0E0K3D8_ORYPU</name>
<evidence type="ECO:0000313" key="2">
    <source>
        <dbReference type="EnsemblPlants" id="OPUNC02G24880.1"/>
    </source>
</evidence>
<accession>A0A0E0K3D8</accession>
<dbReference type="CDD" id="cd00170">
    <property type="entry name" value="SEC14"/>
    <property type="match status" value="1"/>
</dbReference>
<dbReference type="InterPro" id="IPR036865">
    <property type="entry name" value="CRAL-TRIO_dom_sf"/>
</dbReference>
<dbReference type="PANTHER" id="PTHR48411">
    <property type="entry name" value="OS01G0948300 PROTEIN"/>
    <property type="match status" value="1"/>
</dbReference>
<evidence type="ECO:0000313" key="3">
    <source>
        <dbReference type="Proteomes" id="UP000026962"/>
    </source>
</evidence>
<sequence>MVELIHETDDAMAEAELLLERSRAITLHGRDKRGRAVVRIVGKYFPARALGGRAEEALRGYVRRRVLPEVGEREFVVVYVHSLVDRGDNFPGVAAIRAAHEALPSAAKERLRAVYFVHPGLQARLFFATLGRFLFSSGLYEKLRYMSRLEYLWEHVSKGEMQVPECARRHDEELERRPLMDYGIEATDRRCMFDAASMDTSASLHSLRCIS</sequence>
<dbReference type="Pfam" id="PF13716">
    <property type="entry name" value="CRAL_TRIO_2"/>
    <property type="match status" value="1"/>
</dbReference>
<dbReference type="AlphaFoldDB" id="A0A0E0K3D8"/>
<dbReference type="Proteomes" id="UP000026962">
    <property type="component" value="Chromosome 2"/>
</dbReference>
<dbReference type="SUPFAM" id="SSF52087">
    <property type="entry name" value="CRAL/TRIO domain"/>
    <property type="match status" value="1"/>
</dbReference>
<dbReference type="PANTHER" id="PTHR48411:SF1">
    <property type="entry name" value="OS01G0948300 PROTEIN"/>
    <property type="match status" value="1"/>
</dbReference>
<dbReference type="InterPro" id="IPR001251">
    <property type="entry name" value="CRAL-TRIO_dom"/>
</dbReference>
<dbReference type="Gene3D" id="3.40.525.10">
    <property type="entry name" value="CRAL-TRIO lipid binding domain"/>
    <property type="match status" value="1"/>
</dbReference>
<reference evidence="2" key="1">
    <citation type="submission" date="2015-04" db="UniProtKB">
        <authorList>
            <consortium name="EnsemblPlants"/>
        </authorList>
    </citation>
    <scope>IDENTIFICATION</scope>
</reference>
<dbReference type="EnsemblPlants" id="OPUNC02G24880.1">
    <property type="protein sequence ID" value="OPUNC02G24880.1"/>
    <property type="gene ID" value="OPUNC02G24880"/>
</dbReference>
<reference evidence="2" key="2">
    <citation type="submission" date="2018-05" db="EMBL/GenBank/DDBJ databases">
        <title>OpunRS2 (Oryza punctata Reference Sequence Version 2).</title>
        <authorList>
            <person name="Zhang J."/>
            <person name="Kudrna D."/>
            <person name="Lee S."/>
            <person name="Talag J."/>
            <person name="Welchert J."/>
            <person name="Wing R.A."/>
        </authorList>
    </citation>
    <scope>NUCLEOTIDE SEQUENCE [LARGE SCALE GENOMIC DNA]</scope>
</reference>
<dbReference type="SMART" id="SM00516">
    <property type="entry name" value="SEC14"/>
    <property type="match status" value="1"/>
</dbReference>
<dbReference type="Gramene" id="OPUNC02G24880.1">
    <property type="protein sequence ID" value="OPUNC02G24880.1"/>
    <property type="gene ID" value="OPUNC02G24880"/>
</dbReference>
<evidence type="ECO:0000259" key="1">
    <source>
        <dbReference type="SMART" id="SM00516"/>
    </source>
</evidence>
<dbReference type="HOGENOM" id="CLU_087426_0_0_1"/>
<dbReference type="STRING" id="4537.A0A0E0K3D8"/>
<organism evidence="2">
    <name type="scientific">Oryza punctata</name>
    <name type="common">Red rice</name>
    <dbReference type="NCBI Taxonomy" id="4537"/>
    <lineage>
        <taxon>Eukaryota</taxon>
        <taxon>Viridiplantae</taxon>
        <taxon>Streptophyta</taxon>
        <taxon>Embryophyta</taxon>
        <taxon>Tracheophyta</taxon>
        <taxon>Spermatophyta</taxon>
        <taxon>Magnoliopsida</taxon>
        <taxon>Liliopsida</taxon>
        <taxon>Poales</taxon>
        <taxon>Poaceae</taxon>
        <taxon>BOP clade</taxon>
        <taxon>Oryzoideae</taxon>
        <taxon>Oryzeae</taxon>
        <taxon>Oryzinae</taxon>
        <taxon>Oryza</taxon>
    </lineage>
</organism>
<proteinExistence type="predicted"/>
<protein>
    <recommendedName>
        <fullName evidence="1">CRAL-TRIO domain-containing protein</fullName>
    </recommendedName>
</protein>
<dbReference type="OMA" id="CARRHDE"/>
<dbReference type="eggNOG" id="KOG2633">
    <property type="taxonomic scope" value="Eukaryota"/>
</dbReference>
<feature type="domain" description="CRAL-TRIO" evidence="1">
    <location>
        <begin position="11"/>
        <end position="172"/>
    </location>
</feature>